<feature type="region of interest" description="Disordered" evidence="7">
    <location>
        <begin position="1"/>
        <end position="27"/>
    </location>
</feature>
<evidence type="ECO:0000256" key="5">
    <source>
        <dbReference type="ARBA" id="ARBA00022729"/>
    </source>
</evidence>
<dbReference type="Pfam" id="PF15180">
    <property type="entry name" value="NPBW"/>
    <property type="match status" value="1"/>
</dbReference>
<keyword evidence="4" id="KW-0165">Cleavage on pair of basic residues</keyword>
<protein>
    <submittedName>
        <fullName evidence="9">Neuropeptide W</fullName>
    </submittedName>
</protein>
<dbReference type="PANTHER" id="PTHR28553">
    <property type="entry name" value="NEUROPEPTIDE B"/>
    <property type="match status" value="1"/>
</dbReference>
<evidence type="ECO:0000256" key="4">
    <source>
        <dbReference type="ARBA" id="ARBA00022685"/>
    </source>
</evidence>
<dbReference type="PRINTS" id="PR01890">
    <property type="entry name" value="PPNRPEPTIDEW"/>
</dbReference>
<name>A0A6P5NR52_MUSCR</name>
<gene>
    <name evidence="9" type="primary">Npw</name>
</gene>
<evidence type="ECO:0000256" key="7">
    <source>
        <dbReference type="SAM" id="MobiDB-lite"/>
    </source>
</evidence>
<dbReference type="PRINTS" id="PR01888">
    <property type="entry name" value="NROPEPTIDEBW"/>
</dbReference>
<evidence type="ECO:0000313" key="9">
    <source>
        <dbReference type="RefSeq" id="XP_021005185.1"/>
    </source>
</evidence>
<dbReference type="GO" id="GO:0001664">
    <property type="term" value="F:G protein-coupled receptor binding"/>
    <property type="evidence" value="ECO:0007669"/>
    <property type="project" value="InterPro"/>
</dbReference>
<dbReference type="PANTHER" id="PTHR28553:SF2">
    <property type="entry name" value="NEUROPEPTIDE W"/>
    <property type="match status" value="1"/>
</dbReference>
<evidence type="ECO:0000256" key="6">
    <source>
        <dbReference type="ARBA" id="ARBA00023320"/>
    </source>
</evidence>
<evidence type="ECO:0000256" key="1">
    <source>
        <dbReference type="ARBA" id="ARBA00004613"/>
    </source>
</evidence>
<proteinExistence type="inferred from homology"/>
<accession>A0A6P5NR52</accession>
<dbReference type="CTD" id="283869"/>
<dbReference type="Proteomes" id="UP000515126">
    <property type="component" value="Chromosome 17"/>
</dbReference>
<dbReference type="RefSeq" id="XP_021005185.1">
    <property type="nucleotide sequence ID" value="XM_021149526.1"/>
</dbReference>
<dbReference type="InterPro" id="IPR013297">
    <property type="entry name" value="Neuropept_BW_pre"/>
</dbReference>
<keyword evidence="8" id="KW-1185">Reference proteome</keyword>
<dbReference type="GO" id="GO:0005576">
    <property type="term" value="C:extracellular region"/>
    <property type="evidence" value="ECO:0007669"/>
    <property type="project" value="UniProtKB-SubCell"/>
</dbReference>
<dbReference type="AlphaFoldDB" id="A0A6P5NR52"/>
<keyword evidence="6 9" id="KW-0527">Neuropeptide</keyword>
<dbReference type="GO" id="GO:0007631">
    <property type="term" value="P:feeding behavior"/>
    <property type="evidence" value="ECO:0007669"/>
    <property type="project" value="TreeGrafter"/>
</dbReference>
<evidence type="ECO:0000256" key="3">
    <source>
        <dbReference type="ARBA" id="ARBA00022525"/>
    </source>
</evidence>
<comment type="subcellular location">
    <subcellularLocation>
        <location evidence="1">Secreted</location>
    </subcellularLocation>
</comment>
<evidence type="ECO:0000313" key="8">
    <source>
        <dbReference type="Proteomes" id="UP000515126"/>
    </source>
</evidence>
<dbReference type="InterPro" id="IPR013299">
    <property type="entry name" value="Neuropept_W_pre"/>
</dbReference>
<reference evidence="9" key="1">
    <citation type="submission" date="2025-08" db="UniProtKB">
        <authorList>
            <consortium name="RefSeq"/>
        </authorList>
    </citation>
    <scope>IDENTIFICATION</scope>
</reference>
<dbReference type="KEGG" id="mcal:110283976"/>
<keyword evidence="5" id="KW-0732">Signal</keyword>
<comment type="similarity">
    <text evidence="2">Belongs to the neuropeptide B/W family.</text>
</comment>
<dbReference type="GO" id="GO:0007218">
    <property type="term" value="P:neuropeptide signaling pathway"/>
    <property type="evidence" value="ECO:0007669"/>
    <property type="project" value="UniProtKB-KW"/>
</dbReference>
<evidence type="ECO:0000256" key="2">
    <source>
        <dbReference type="ARBA" id="ARBA00005292"/>
    </source>
</evidence>
<feature type="compositionally biased region" description="Basic residues" evidence="7">
    <location>
        <begin position="17"/>
        <end position="27"/>
    </location>
</feature>
<organism evidence="8 9">
    <name type="scientific">Mus caroli</name>
    <name type="common">Ryukyu mouse</name>
    <name type="synonym">Ricefield mouse</name>
    <dbReference type="NCBI Taxonomy" id="10089"/>
    <lineage>
        <taxon>Eukaryota</taxon>
        <taxon>Metazoa</taxon>
        <taxon>Chordata</taxon>
        <taxon>Craniata</taxon>
        <taxon>Vertebrata</taxon>
        <taxon>Euteleostomi</taxon>
        <taxon>Mammalia</taxon>
        <taxon>Eutheria</taxon>
        <taxon>Euarchontoglires</taxon>
        <taxon>Glires</taxon>
        <taxon>Rodentia</taxon>
        <taxon>Myomorpha</taxon>
        <taxon>Muroidea</taxon>
        <taxon>Muridae</taxon>
        <taxon>Murinae</taxon>
        <taxon>Mus</taxon>
        <taxon>Mus</taxon>
    </lineage>
</organism>
<dbReference type="GeneID" id="110283976"/>
<sequence length="232" mass="25609">MAGLRPPPGRRGTARPGSRRTRPFRRRHCPQATARLAEVRTATSARAWCGAIDLSALASNREVRGPGPGTPRNRPLLPLLLLLLLLPLPASAWYKHVASPRYHTVGRASGLLMGLRRSPYQWRRALGGAAGPLSRLPGPVARSALLLPSPGQELWEVRSRSSPAGLPVHAPWSPRDLEGVRQPEQSLSLHSWISEEPAARAFGETLRAQPWFLQQVIFADPVRPKNRWRPHA</sequence>
<keyword evidence="3" id="KW-0964">Secreted</keyword>